<dbReference type="PRINTS" id="PR00455">
    <property type="entry name" value="HTHTETR"/>
</dbReference>
<reference evidence="6" key="1">
    <citation type="submission" date="2021-04" db="EMBL/GenBank/DDBJ databases">
        <title>Pseudonocardia sp. nov., isolated from sandy soil of mangrove forest.</title>
        <authorList>
            <person name="Zan Z."/>
            <person name="Huang R."/>
            <person name="Liu W."/>
        </authorList>
    </citation>
    <scope>NUCLEOTIDE SEQUENCE</scope>
    <source>
        <strain evidence="6">S2-4</strain>
    </source>
</reference>
<accession>A0ABT0ZX11</accession>
<protein>
    <submittedName>
        <fullName evidence="6">Helix-turn-helix transcriptional regulator</fullName>
    </submittedName>
</protein>
<feature type="DNA-binding region" description="H-T-H motif" evidence="4">
    <location>
        <begin position="31"/>
        <end position="50"/>
    </location>
</feature>
<keyword evidence="1" id="KW-0805">Transcription regulation</keyword>
<dbReference type="SUPFAM" id="SSF46689">
    <property type="entry name" value="Homeodomain-like"/>
    <property type="match status" value="1"/>
</dbReference>
<evidence type="ECO:0000256" key="1">
    <source>
        <dbReference type="ARBA" id="ARBA00023015"/>
    </source>
</evidence>
<evidence type="ECO:0000259" key="5">
    <source>
        <dbReference type="PROSITE" id="PS50977"/>
    </source>
</evidence>
<evidence type="ECO:0000256" key="3">
    <source>
        <dbReference type="ARBA" id="ARBA00023163"/>
    </source>
</evidence>
<dbReference type="Pfam" id="PF00440">
    <property type="entry name" value="TetR_N"/>
    <property type="match status" value="1"/>
</dbReference>
<organism evidence="6 7">
    <name type="scientific">Pseudonocardia humida</name>
    <dbReference type="NCBI Taxonomy" id="2800819"/>
    <lineage>
        <taxon>Bacteria</taxon>
        <taxon>Bacillati</taxon>
        <taxon>Actinomycetota</taxon>
        <taxon>Actinomycetes</taxon>
        <taxon>Pseudonocardiales</taxon>
        <taxon>Pseudonocardiaceae</taxon>
        <taxon>Pseudonocardia</taxon>
    </lineage>
</organism>
<sequence length="205" mass="21676">MADLRADARRNRDRLVEAAAALFAERGPDAPLDEVARRAGVGVGTLYRRFPDRDALVRAVAVTSLRRVVGNARAAAGAADGWSGLTGFVRASVGDLRLAAGLSMTFARTWAGLRLDAEHEELRDELVALLQQLVDRAHGEGAMRPEVSAGDLAVLLALVLRPLPGAPPALVGGAAERHIAIVLEGMRAHPGEPLPGDPLLLDDLR</sequence>
<comment type="caution">
    <text evidence="6">The sequence shown here is derived from an EMBL/GenBank/DDBJ whole genome shotgun (WGS) entry which is preliminary data.</text>
</comment>
<dbReference type="Proteomes" id="UP001165283">
    <property type="component" value="Unassembled WGS sequence"/>
</dbReference>
<dbReference type="RefSeq" id="WP_252436946.1">
    <property type="nucleotide sequence ID" value="NZ_JAGSOV010000019.1"/>
</dbReference>
<dbReference type="Gene3D" id="1.10.357.10">
    <property type="entry name" value="Tetracycline Repressor, domain 2"/>
    <property type="match status" value="1"/>
</dbReference>
<dbReference type="InterPro" id="IPR001647">
    <property type="entry name" value="HTH_TetR"/>
</dbReference>
<keyword evidence="2 4" id="KW-0238">DNA-binding</keyword>
<evidence type="ECO:0000256" key="4">
    <source>
        <dbReference type="PROSITE-ProRule" id="PRU00335"/>
    </source>
</evidence>
<gene>
    <name evidence="6" type="ORF">KDL28_08925</name>
</gene>
<dbReference type="Pfam" id="PF21597">
    <property type="entry name" value="TetR_C_43"/>
    <property type="match status" value="1"/>
</dbReference>
<evidence type="ECO:0000256" key="2">
    <source>
        <dbReference type="ARBA" id="ARBA00023125"/>
    </source>
</evidence>
<feature type="domain" description="HTH tetR-type" evidence="5">
    <location>
        <begin position="9"/>
        <end position="68"/>
    </location>
</feature>
<evidence type="ECO:0000313" key="6">
    <source>
        <dbReference type="EMBL" id="MCO1655174.1"/>
    </source>
</evidence>
<dbReference type="PANTHER" id="PTHR30055:SF234">
    <property type="entry name" value="HTH-TYPE TRANSCRIPTIONAL REGULATOR BETI"/>
    <property type="match status" value="1"/>
</dbReference>
<dbReference type="InterPro" id="IPR049445">
    <property type="entry name" value="TetR_SbtR-like_C"/>
</dbReference>
<proteinExistence type="predicted"/>
<dbReference type="SUPFAM" id="SSF48498">
    <property type="entry name" value="Tetracyclin repressor-like, C-terminal domain"/>
    <property type="match status" value="1"/>
</dbReference>
<evidence type="ECO:0000313" key="7">
    <source>
        <dbReference type="Proteomes" id="UP001165283"/>
    </source>
</evidence>
<name>A0ABT0ZX11_9PSEU</name>
<dbReference type="InterPro" id="IPR036271">
    <property type="entry name" value="Tet_transcr_reg_TetR-rel_C_sf"/>
</dbReference>
<dbReference type="PROSITE" id="PS50977">
    <property type="entry name" value="HTH_TETR_2"/>
    <property type="match status" value="1"/>
</dbReference>
<dbReference type="EMBL" id="JAGSOV010000019">
    <property type="protein sequence ID" value="MCO1655174.1"/>
    <property type="molecule type" value="Genomic_DNA"/>
</dbReference>
<dbReference type="InterPro" id="IPR009057">
    <property type="entry name" value="Homeodomain-like_sf"/>
</dbReference>
<dbReference type="PANTHER" id="PTHR30055">
    <property type="entry name" value="HTH-TYPE TRANSCRIPTIONAL REGULATOR RUTR"/>
    <property type="match status" value="1"/>
</dbReference>
<keyword evidence="3" id="KW-0804">Transcription</keyword>
<dbReference type="InterPro" id="IPR050109">
    <property type="entry name" value="HTH-type_TetR-like_transc_reg"/>
</dbReference>
<keyword evidence="7" id="KW-1185">Reference proteome</keyword>